<accession>A0ACB9E161</accession>
<evidence type="ECO:0000313" key="1">
    <source>
        <dbReference type="EMBL" id="KAI3752450.1"/>
    </source>
</evidence>
<dbReference type="EMBL" id="CM042012">
    <property type="protein sequence ID" value="KAI3752450.1"/>
    <property type="molecule type" value="Genomic_DNA"/>
</dbReference>
<gene>
    <name evidence="1" type="ORF">L2E82_24483</name>
</gene>
<sequence>MIQTSKLLMIQGIDSHRINKAVIMHSSFTTVQPYNTIHSLCISEQPVKALALFTGITNSEIECRKLCEKSRKEEEGGCHLLIRKEIDSSPLVQRLVERKIKVAGTITRTMN</sequence>
<evidence type="ECO:0000313" key="2">
    <source>
        <dbReference type="Proteomes" id="UP001055811"/>
    </source>
</evidence>
<dbReference type="Proteomes" id="UP001055811">
    <property type="component" value="Linkage Group LG04"/>
</dbReference>
<protein>
    <submittedName>
        <fullName evidence="1">Uncharacterized protein</fullName>
    </submittedName>
</protein>
<name>A0ACB9E161_CICIN</name>
<reference evidence="2" key="1">
    <citation type="journal article" date="2022" name="Mol. Ecol. Resour.">
        <title>The genomes of chicory, endive, great burdock and yacon provide insights into Asteraceae palaeo-polyploidization history and plant inulin production.</title>
        <authorList>
            <person name="Fan W."/>
            <person name="Wang S."/>
            <person name="Wang H."/>
            <person name="Wang A."/>
            <person name="Jiang F."/>
            <person name="Liu H."/>
            <person name="Zhao H."/>
            <person name="Xu D."/>
            <person name="Zhang Y."/>
        </authorList>
    </citation>
    <scope>NUCLEOTIDE SEQUENCE [LARGE SCALE GENOMIC DNA]</scope>
    <source>
        <strain evidence="2">cv. Punajuju</strain>
    </source>
</reference>
<proteinExistence type="predicted"/>
<organism evidence="1 2">
    <name type="scientific">Cichorium intybus</name>
    <name type="common">Chicory</name>
    <dbReference type="NCBI Taxonomy" id="13427"/>
    <lineage>
        <taxon>Eukaryota</taxon>
        <taxon>Viridiplantae</taxon>
        <taxon>Streptophyta</taxon>
        <taxon>Embryophyta</taxon>
        <taxon>Tracheophyta</taxon>
        <taxon>Spermatophyta</taxon>
        <taxon>Magnoliopsida</taxon>
        <taxon>eudicotyledons</taxon>
        <taxon>Gunneridae</taxon>
        <taxon>Pentapetalae</taxon>
        <taxon>asterids</taxon>
        <taxon>campanulids</taxon>
        <taxon>Asterales</taxon>
        <taxon>Asteraceae</taxon>
        <taxon>Cichorioideae</taxon>
        <taxon>Cichorieae</taxon>
        <taxon>Cichoriinae</taxon>
        <taxon>Cichorium</taxon>
    </lineage>
</organism>
<comment type="caution">
    <text evidence="1">The sequence shown here is derived from an EMBL/GenBank/DDBJ whole genome shotgun (WGS) entry which is preliminary data.</text>
</comment>
<reference evidence="1 2" key="2">
    <citation type="journal article" date="2022" name="Mol. Ecol. Resour.">
        <title>The genomes of chicory, endive, great burdock and yacon provide insights into Asteraceae paleo-polyploidization history and plant inulin production.</title>
        <authorList>
            <person name="Fan W."/>
            <person name="Wang S."/>
            <person name="Wang H."/>
            <person name="Wang A."/>
            <person name="Jiang F."/>
            <person name="Liu H."/>
            <person name="Zhao H."/>
            <person name="Xu D."/>
            <person name="Zhang Y."/>
        </authorList>
    </citation>
    <scope>NUCLEOTIDE SEQUENCE [LARGE SCALE GENOMIC DNA]</scope>
    <source>
        <strain evidence="2">cv. Punajuju</strain>
        <tissue evidence="1">Leaves</tissue>
    </source>
</reference>
<keyword evidence="2" id="KW-1185">Reference proteome</keyword>